<proteinExistence type="predicted"/>
<sequence length="103" mass="11320">MRPGQAVSEPGAQESCGGQRVWMRAKWVSVRSRLPLDLFSRRAGRACGEVGRGKATQHEALLEHQARAMVRAACDVGKLPPLKKANKSAGLQMDGKRRRKKSL</sequence>
<gene>
    <name evidence="2" type="ORF">HERI1096_LOCUS23451</name>
</gene>
<accession>A0A7S3F248</accession>
<evidence type="ECO:0000256" key="1">
    <source>
        <dbReference type="SAM" id="MobiDB-lite"/>
    </source>
</evidence>
<feature type="region of interest" description="Disordered" evidence="1">
    <location>
        <begin position="81"/>
        <end position="103"/>
    </location>
</feature>
<reference evidence="2" key="1">
    <citation type="submission" date="2021-01" db="EMBL/GenBank/DDBJ databases">
        <authorList>
            <person name="Corre E."/>
            <person name="Pelletier E."/>
            <person name="Niang G."/>
            <person name="Scheremetjew M."/>
            <person name="Finn R."/>
            <person name="Kale V."/>
            <person name="Holt S."/>
            <person name="Cochrane G."/>
            <person name="Meng A."/>
            <person name="Brown T."/>
            <person name="Cohen L."/>
        </authorList>
    </citation>
    <scope>NUCLEOTIDE SEQUENCE</scope>
    <source>
        <strain evidence="2">CCMP281</strain>
    </source>
</reference>
<organism evidence="2">
    <name type="scientific">Haptolina ericina</name>
    <dbReference type="NCBI Taxonomy" id="156174"/>
    <lineage>
        <taxon>Eukaryota</taxon>
        <taxon>Haptista</taxon>
        <taxon>Haptophyta</taxon>
        <taxon>Prymnesiophyceae</taxon>
        <taxon>Prymnesiales</taxon>
        <taxon>Prymnesiaceae</taxon>
        <taxon>Haptolina</taxon>
    </lineage>
</organism>
<evidence type="ECO:0000313" key="2">
    <source>
        <dbReference type="EMBL" id="CAE0122750.1"/>
    </source>
</evidence>
<dbReference type="AlphaFoldDB" id="A0A7S3F248"/>
<protein>
    <submittedName>
        <fullName evidence="2">Uncharacterized protein</fullName>
    </submittedName>
</protein>
<dbReference type="EMBL" id="HBHX01042293">
    <property type="protein sequence ID" value="CAE0122750.1"/>
    <property type="molecule type" value="Transcribed_RNA"/>
</dbReference>
<name>A0A7S3F248_9EUKA</name>